<accession>X0WH56</accession>
<dbReference type="GO" id="GO:0043024">
    <property type="term" value="F:ribosomal small subunit binding"/>
    <property type="evidence" value="ECO:0007669"/>
    <property type="project" value="TreeGrafter"/>
</dbReference>
<dbReference type="InterPro" id="IPR038416">
    <property type="entry name" value="Ribosom_S30AE_C_sf"/>
</dbReference>
<dbReference type="InterPro" id="IPR034694">
    <property type="entry name" value="HPF_long/plastid"/>
</dbReference>
<dbReference type="InterPro" id="IPR050574">
    <property type="entry name" value="HPF/YfiA_ribosome-assoc"/>
</dbReference>
<dbReference type="Gene3D" id="3.30.160.100">
    <property type="entry name" value="Ribosome hibernation promotion factor-like"/>
    <property type="match status" value="1"/>
</dbReference>
<proteinExistence type="inferred from homology"/>
<gene>
    <name evidence="3" type="ORF">S01H1_58810</name>
</gene>
<protein>
    <recommendedName>
        <fullName evidence="2">Sigma 54 modulation/S30EA ribosomal protein C-terminal domain-containing protein</fullName>
    </recommendedName>
</protein>
<dbReference type="Gene3D" id="3.30.505.50">
    <property type="entry name" value="Sigma 54 modulation/S30EA ribosomal protein, C-terminal domain"/>
    <property type="match status" value="1"/>
</dbReference>
<evidence type="ECO:0000313" key="3">
    <source>
        <dbReference type="EMBL" id="GAG22527.1"/>
    </source>
</evidence>
<dbReference type="InterPro" id="IPR032528">
    <property type="entry name" value="Ribosom_S30AE_C"/>
</dbReference>
<organism evidence="3">
    <name type="scientific">marine sediment metagenome</name>
    <dbReference type="NCBI Taxonomy" id="412755"/>
    <lineage>
        <taxon>unclassified sequences</taxon>
        <taxon>metagenomes</taxon>
        <taxon>ecological metagenomes</taxon>
    </lineage>
</organism>
<dbReference type="EMBL" id="BARS01038432">
    <property type="protein sequence ID" value="GAG22527.1"/>
    <property type="molecule type" value="Genomic_DNA"/>
</dbReference>
<name>X0WH56_9ZZZZ</name>
<sequence length="167" mass="19086">MELVIKGKNTEISEKVRQYIDRKFSRLDRHLNTITEAEVAIATEMTKSRQDRYVVQVTLSSKGSLIRGEERGVDLFAAIDSVSDVLDRQIERYKGRLHNKGRGSSPLKAELPLTAEAEQRGRVVKVKRFTVKPMDAEEAVEQMELLGHDFFLFLNSGSGQFNVLYRR</sequence>
<dbReference type="CDD" id="cd00552">
    <property type="entry name" value="RaiA"/>
    <property type="match status" value="1"/>
</dbReference>
<comment type="caution">
    <text evidence="3">The sequence shown here is derived from an EMBL/GenBank/DDBJ whole genome shotgun (WGS) entry which is preliminary data.</text>
</comment>
<feature type="non-terminal residue" evidence="3">
    <location>
        <position position="167"/>
    </location>
</feature>
<dbReference type="InterPro" id="IPR036567">
    <property type="entry name" value="RHF-like"/>
</dbReference>
<dbReference type="HAMAP" id="MF_00839">
    <property type="entry name" value="HPF"/>
    <property type="match status" value="1"/>
</dbReference>
<reference evidence="3" key="1">
    <citation type="journal article" date="2014" name="Front. Microbiol.">
        <title>High frequency of phylogenetically diverse reductive dehalogenase-homologous genes in deep subseafloor sedimentary metagenomes.</title>
        <authorList>
            <person name="Kawai M."/>
            <person name="Futagami T."/>
            <person name="Toyoda A."/>
            <person name="Takaki Y."/>
            <person name="Nishi S."/>
            <person name="Hori S."/>
            <person name="Arai W."/>
            <person name="Tsubouchi T."/>
            <person name="Morono Y."/>
            <person name="Uchiyama I."/>
            <person name="Ito T."/>
            <person name="Fujiyama A."/>
            <person name="Inagaki F."/>
            <person name="Takami H."/>
        </authorList>
    </citation>
    <scope>NUCLEOTIDE SEQUENCE</scope>
    <source>
        <strain evidence="3">Expedition CK06-06</strain>
    </source>
</reference>
<dbReference type="Pfam" id="PF16321">
    <property type="entry name" value="Ribosom_S30AE_C"/>
    <property type="match status" value="1"/>
</dbReference>
<evidence type="ECO:0000259" key="2">
    <source>
        <dbReference type="Pfam" id="PF16321"/>
    </source>
</evidence>
<keyword evidence="1" id="KW-0810">Translation regulation</keyword>
<dbReference type="PANTHER" id="PTHR33231:SF1">
    <property type="entry name" value="30S RIBOSOMAL PROTEIN"/>
    <property type="match status" value="1"/>
</dbReference>
<dbReference type="Pfam" id="PF02482">
    <property type="entry name" value="Ribosomal_S30AE"/>
    <property type="match status" value="1"/>
</dbReference>
<evidence type="ECO:0000256" key="1">
    <source>
        <dbReference type="ARBA" id="ARBA00022845"/>
    </source>
</evidence>
<dbReference type="InterPro" id="IPR003489">
    <property type="entry name" value="RHF/RaiA"/>
</dbReference>
<dbReference type="AlphaFoldDB" id="X0WH56"/>
<dbReference type="SUPFAM" id="SSF69754">
    <property type="entry name" value="Ribosome binding protein Y (YfiA homologue)"/>
    <property type="match status" value="1"/>
</dbReference>
<dbReference type="GO" id="GO:0022627">
    <property type="term" value="C:cytosolic small ribosomal subunit"/>
    <property type="evidence" value="ECO:0007669"/>
    <property type="project" value="TreeGrafter"/>
</dbReference>
<dbReference type="NCBIfam" id="TIGR00741">
    <property type="entry name" value="yfiA"/>
    <property type="match status" value="1"/>
</dbReference>
<dbReference type="PANTHER" id="PTHR33231">
    <property type="entry name" value="30S RIBOSOMAL PROTEIN"/>
    <property type="match status" value="1"/>
</dbReference>
<dbReference type="GO" id="GO:0045900">
    <property type="term" value="P:negative regulation of translational elongation"/>
    <property type="evidence" value="ECO:0007669"/>
    <property type="project" value="TreeGrafter"/>
</dbReference>
<feature type="domain" description="Sigma 54 modulation/S30EA ribosomal protein C-terminal" evidence="2">
    <location>
        <begin position="120"/>
        <end position="167"/>
    </location>
</feature>